<name>A0A8J3T993_9ACTN</name>
<accession>A0A8J3T993</accession>
<dbReference type="InterPro" id="IPR006311">
    <property type="entry name" value="TAT_signal"/>
</dbReference>
<evidence type="ECO:0000313" key="2">
    <source>
        <dbReference type="EMBL" id="GII22900.1"/>
    </source>
</evidence>
<proteinExistence type="predicted"/>
<gene>
    <name evidence="2" type="ORF">Pme01_24970</name>
</gene>
<keyword evidence="1" id="KW-0732">Signal</keyword>
<comment type="caution">
    <text evidence="2">The sequence shown here is derived from an EMBL/GenBank/DDBJ whole genome shotgun (WGS) entry which is preliminary data.</text>
</comment>
<keyword evidence="3" id="KW-1185">Reference proteome</keyword>
<evidence type="ECO:0000256" key="1">
    <source>
        <dbReference type="SAM" id="SignalP"/>
    </source>
</evidence>
<dbReference type="PROSITE" id="PS51318">
    <property type="entry name" value="TAT"/>
    <property type="match status" value="1"/>
</dbReference>
<reference evidence="2" key="1">
    <citation type="submission" date="2021-01" db="EMBL/GenBank/DDBJ databases">
        <title>Whole genome shotgun sequence of Planosporangium mesophilum NBRC 109066.</title>
        <authorList>
            <person name="Komaki H."/>
            <person name="Tamura T."/>
        </authorList>
    </citation>
    <scope>NUCLEOTIDE SEQUENCE</scope>
    <source>
        <strain evidence="2">NBRC 109066</strain>
    </source>
</reference>
<organism evidence="2 3">
    <name type="scientific">Planosporangium mesophilum</name>
    <dbReference type="NCBI Taxonomy" id="689768"/>
    <lineage>
        <taxon>Bacteria</taxon>
        <taxon>Bacillati</taxon>
        <taxon>Actinomycetota</taxon>
        <taxon>Actinomycetes</taxon>
        <taxon>Micromonosporales</taxon>
        <taxon>Micromonosporaceae</taxon>
        <taxon>Planosporangium</taxon>
    </lineage>
</organism>
<dbReference type="RefSeq" id="WP_203935576.1">
    <property type="nucleotide sequence ID" value="NZ_BOON01000022.1"/>
</dbReference>
<feature type="chain" id="PRO_5035176991" evidence="1">
    <location>
        <begin position="33"/>
        <end position="580"/>
    </location>
</feature>
<feature type="signal peptide" evidence="1">
    <location>
        <begin position="1"/>
        <end position="32"/>
    </location>
</feature>
<dbReference type="EMBL" id="BOON01000022">
    <property type="protein sequence ID" value="GII22900.1"/>
    <property type="molecule type" value="Genomic_DNA"/>
</dbReference>
<sequence length="580" mass="61716">MQRSRLVRRAVVVALVAGSAAVVPAAAGPAHADTGRVETPVSTSSPISSVVESVVRVKVPLPASAGPHPQACDWLSYLRFRHANGPARSAGADKILIAQPGILEGAGAFDSLARDTIVQAAGSGRYLEFWALDRRSNCLEDSTGLRAGLAARDPHVAIDYYYRHKEIDGRTFAGYLGNGQVGWLARVGLEQTVRDQYDLMVAELPDQGLRKQKVLCGGHSLGGVLTGFFAEWDFDGNPATVADAGYNQCSGYFALDSTIATSLSDLNGLRSTQMVPDPGIGYVAMQAGLDTGLLPRTISLPALINAETMNVLGLAGLAATVNPGGRSDLVTYLPSNVNLDTTQRLLFSKDHLTFLTGTPSTKDFNLTNQVALGALLDDNSQPLAFLQTSAGFFDGGRIVDKDFPVPYDVTRVAELRQLQGQFGTSRKAIPDSPHGPLYTWRNYNRVGAPDDPAYAGRDGAPFTTEAREVTDIQELARSLSEHPLDFTEHYFPTKLVTDIYQASSPQISRHVVHTGGIEANPTINLLGGEGLVVGNGTPAHGTTVIAPGYHHLDVLTAAPDQNGGRPELVSVNLAAFALSR</sequence>
<evidence type="ECO:0000313" key="3">
    <source>
        <dbReference type="Proteomes" id="UP000599074"/>
    </source>
</evidence>
<dbReference type="AlphaFoldDB" id="A0A8J3T993"/>
<dbReference type="Proteomes" id="UP000599074">
    <property type="component" value="Unassembled WGS sequence"/>
</dbReference>
<protein>
    <submittedName>
        <fullName evidence="2">Uncharacterized protein</fullName>
    </submittedName>
</protein>